<evidence type="ECO:0000256" key="1">
    <source>
        <dbReference type="SAM" id="MobiDB-lite"/>
    </source>
</evidence>
<sequence>MLLSSRAAAPTRARLHSFCHSFCQSIGSQPPTPIEPTRLRALTASIHPPSYLASQFFETINPLSGFDGKEALETYLFDQSHRVEPKDPEKWETVKPSRPAHVLKSPGIKPPKISVHHQPLHQNSRTHKSALSPTTSFNSYVTDDSRQVPSSPTEDNAFAIVDINPGQQPRYVRDVPNAQLAQNLPGSQNRTIRSKNHSISTPPSPTHTPAPPLPPRRQASPLPPPPPKSLGLRDKSNSPRSPLSPAASAEAAFVFPPRKATGLSASSTGSNLSPESCSPLDSGRRAGSAAPPSSSSPSPPTVPPRRPGDMLPTPLPLDAVNKVWNGQVGPYNTSATLSPPPKMRSTSASSSSSSAAAPALPPRTPRGSVEPPPRPPKRAQQRASPVTPLSPINNIDNHRSSSVPHGDACVVEAPPLPPKTYKPRRDAL</sequence>
<feature type="compositionally biased region" description="Low complexity" evidence="1">
    <location>
        <begin position="345"/>
        <end position="358"/>
    </location>
</feature>
<proteinExistence type="predicted"/>
<feature type="compositionally biased region" description="Pro residues" evidence="1">
    <location>
        <begin position="359"/>
        <end position="374"/>
    </location>
</feature>
<feature type="compositionally biased region" description="Polar residues" evidence="1">
    <location>
        <begin position="129"/>
        <end position="154"/>
    </location>
</feature>
<dbReference type="AlphaFoldDB" id="A0A914XG59"/>
<name>A0A914XG59_9BILA</name>
<feature type="compositionally biased region" description="Polar residues" evidence="1">
    <location>
        <begin position="183"/>
        <end position="201"/>
    </location>
</feature>
<organism evidence="2 3">
    <name type="scientific">Plectus sambesii</name>
    <dbReference type="NCBI Taxonomy" id="2011161"/>
    <lineage>
        <taxon>Eukaryota</taxon>
        <taxon>Metazoa</taxon>
        <taxon>Ecdysozoa</taxon>
        <taxon>Nematoda</taxon>
        <taxon>Chromadorea</taxon>
        <taxon>Plectida</taxon>
        <taxon>Plectina</taxon>
        <taxon>Plectoidea</taxon>
        <taxon>Plectidae</taxon>
        <taxon>Plectus</taxon>
    </lineage>
</organism>
<feature type="compositionally biased region" description="Polar residues" evidence="1">
    <location>
        <begin position="390"/>
        <end position="403"/>
    </location>
</feature>
<feature type="compositionally biased region" description="Basic and acidic residues" evidence="1">
    <location>
        <begin position="83"/>
        <end position="95"/>
    </location>
</feature>
<feature type="region of interest" description="Disordered" evidence="1">
    <location>
        <begin position="183"/>
        <end position="428"/>
    </location>
</feature>
<dbReference type="GO" id="GO:0005085">
    <property type="term" value="F:guanyl-nucleotide exchange factor activity"/>
    <property type="evidence" value="ECO:0007669"/>
    <property type="project" value="InterPro"/>
</dbReference>
<accession>A0A914XG59</accession>
<feature type="compositionally biased region" description="Basic residues" evidence="1">
    <location>
        <begin position="114"/>
        <end position="128"/>
    </location>
</feature>
<feature type="compositionally biased region" description="Low complexity" evidence="1">
    <location>
        <begin position="238"/>
        <end position="257"/>
    </location>
</feature>
<feature type="region of interest" description="Disordered" evidence="1">
    <location>
        <begin position="83"/>
        <end position="156"/>
    </location>
</feature>
<feature type="compositionally biased region" description="Polar residues" evidence="1">
    <location>
        <begin position="263"/>
        <end position="276"/>
    </location>
</feature>
<dbReference type="InterPro" id="IPR036964">
    <property type="entry name" value="RASGEF_cat_dom_sf"/>
</dbReference>
<feature type="compositionally biased region" description="Low complexity" evidence="1">
    <location>
        <begin position="285"/>
        <end position="296"/>
    </location>
</feature>
<dbReference type="Gene3D" id="1.10.840.10">
    <property type="entry name" value="Ras guanine-nucleotide exchange factors catalytic domain"/>
    <property type="match status" value="1"/>
</dbReference>
<feature type="compositionally biased region" description="Pro residues" evidence="1">
    <location>
        <begin position="202"/>
        <end position="228"/>
    </location>
</feature>
<protein>
    <submittedName>
        <fullName evidence="3">Uncharacterized protein</fullName>
    </submittedName>
</protein>
<keyword evidence="2" id="KW-1185">Reference proteome</keyword>
<dbReference type="WBParaSite" id="PSAMB.scaffold842size40425.g9118.t1">
    <property type="protein sequence ID" value="PSAMB.scaffold842size40425.g9118.t1"/>
    <property type="gene ID" value="PSAMB.scaffold842size40425.g9118"/>
</dbReference>
<dbReference type="GO" id="GO:0007264">
    <property type="term" value="P:small GTPase-mediated signal transduction"/>
    <property type="evidence" value="ECO:0007669"/>
    <property type="project" value="InterPro"/>
</dbReference>
<reference evidence="3" key="1">
    <citation type="submission" date="2022-11" db="UniProtKB">
        <authorList>
            <consortium name="WormBaseParasite"/>
        </authorList>
    </citation>
    <scope>IDENTIFICATION</scope>
</reference>
<evidence type="ECO:0000313" key="3">
    <source>
        <dbReference type="WBParaSite" id="PSAMB.scaffold842size40425.g9118.t1"/>
    </source>
</evidence>
<evidence type="ECO:0000313" key="2">
    <source>
        <dbReference type="Proteomes" id="UP000887566"/>
    </source>
</evidence>
<dbReference type="Proteomes" id="UP000887566">
    <property type="component" value="Unplaced"/>
</dbReference>